<evidence type="ECO:0000313" key="6">
    <source>
        <dbReference type="Proteomes" id="UP000284361"/>
    </source>
</evidence>
<dbReference type="InterPro" id="IPR002104">
    <property type="entry name" value="Integrase_catalytic"/>
</dbReference>
<feature type="domain" description="Tyr recombinase" evidence="4">
    <location>
        <begin position="213"/>
        <end position="400"/>
    </location>
</feature>
<dbReference type="EMBL" id="QSJG01000004">
    <property type="protein sequence ID" value="RHD57731.1"/>
    <property type="molecule type" value="Genomic_DNA"/>
</dbReference>
<sequence length="402" mass="46667">MASVKVKFRPSSVNGKEGCIYYQVIHNRVVRQIHTDYKLFASEWDNHSEAVILHHIPTEIKRDNYILSISERINWDRERLKKIILALGQFDSFTAEDIVLRFQENRKDTSYGAYIQQQIVRLKRLGKIRTSETYTAAYKSFHTFTEGQDIGIDKLNADLLAEYEVCLKGRGNSPNTISFYMRILKAVYNRAVEDGLAEQRYPFKFVYTGVEKTIKRAISLNEIRHIKGLDLSLKPNLDFARDMFLFSFYTRGMSFIDMAHLRKKDLQNGILSYRRRKTGQQLFVKWEKCMQEIVDKYPVNETEYLLPVITEPNKDNRTQYSNGLHRVNHLLKQIGVQLGLHMPLTMYVARHSWASIAKSRNVPIAVISEGMGHDSENTTQIYLASLDTSIVDKANKKILDLL</sequence>
<proteinExistence type="inferred from homology"/>
<dbReference type="RefSeq" id="WP_118163492.1">
    <property type="nucleotide sequence ID" value="NZ_QSJG01000004.1"/>
</dbReference>
<dbReference type="Pfam" id="PF00589">
    <property type="entry name" value="Phage_integrase"/>
    <property type="match status" value="1"/>
</dbReference>
<dbReference type="InterPro" id="IPR011010">
    <property type="entry name" value="DNA_brk_join_enz"/>
</dbReference>
<dbReference type="GO" id="GO:0015074">
    <property type="term" value="P:DNA integration"/>
    <property type="evidence" value="ECO:0007669"/>
    <property type="project" value="InterPro"/>
</dbReference>
<dbReference type="InterPro" id="IPR050090">
    <property type="entry name" value="Tyrosine_recombinase_XerCD"/>
</dbReference>
<dbReference type="PANTHER" id="PTHR30349:SF64">
    <property type="entry name" value="PROPHAGE INTEGRASE INTD-RELATED"/>
    <property type="match status" value="1"/>
</dbReference>
<reference evidence="5 6" key="1">
    <citation type="submission" date="2018-08" db="EMBL/GenBank/DDBJ databases">
        <title>A genome reference for cultivated species of the human gut microbiota.</title>
        <authorList>
            <person name="Zou Y."/>
            <person name="Xue W."/>
            <person name="Luo G."/>
        </authorList>
    </citation>
    <scope>NUCLEOTIDE SEQUENCE [LARGE SCALE GENOMIC DNA]</scope>
    <source>
        <strain evidence="5 6">AM31-10</strain>
    </source>
</reference>
<comment type="similarity">
    <text evidence="1">Belongs to the 'phage' integrase family.</text>
</comment>
<evidence type="ECO:0000313" key="5">
    <source>
        <dbReference type="EMBL" id="RHD57731.1"/>
    </source>
</evidence>
<dbReference type="SUPFAM" id="SSF56349">
    <property type="entry name" value="DNA breaking-rejoining enzymes"/>
    <property type="match status" value="1"/>
</dbReference>
<dbReference type="InterPro" id="IPR025269">
    <property type="entry name" value="SAM-like_dom"/>
</dbReference>
<name>A0A414G0J6_9BACT</name>
<organism evidence="5 6">
    <name type="scientific">Phocaeicola plebeius</name>
    <dbReference type="NCBI Taxonomy" id="310297"/>
    <lineage>
        <taxon>Bacteria</taxon>
        <taxon>Pseudomonadati</taxon>
        <taxon>Bacteroidota</taxon>
        <taxon>Bacteroidia</taxon>
        <taxon>Bacteroidales</taxon>
        <taxon>Bacteroidaceae</taxon>
        <taxon>Phocaeicola</taxon>
    </lineage>
</organism>
<dbReference type="GO" id="GO:0003677">
    <property type="term" value="F:DNA binding"/>
    <property type="evidence" value="ECO:0007669"/>
    <property type="project" value="UniProtKB-KW"/>
</dbReference>
<gene>
    <name evidence="5" type="ORF">DW789_03195</name>
</gene>
<comment type="caution">
    <text evidence="5">The sequence shown here is derived from an EMBL/GenBank/DDBJ whole genome shotgun (WGS) entry which is preliminary data.</text>
</comment>
<dbReference type="CDD" id="cd01185">
    <property type="entry name" value="INTN1_C_like"/>
    <property type="match status" value="1"/>
</dbReference>
<dbReference type="PROSITE" id="PS51898">
    <property type="entry name" value="TYR_RECOMBINASE"/>
    <property type="match status" value="1"/>
</dbReference>
<dbReference type="GO" id="GO:0006310">
    <property type="term" value="P:DNA recombination"/>
    <property type="evidence" value="ECO:0007669"/>
    <property type="project" value="UniProtKB-KW"/>
</dbReference>
<dbReference type="Pfam" id="PF13102">
    <property type="entry name" value="Phage_int_SAM_5"/>
    <property type="match status" value="1"/>
</dbReference>
<dbReference type="InterPro" id="IPR010998">
    <property type="entry name" value="Integrase_recombinase_N"/>
</dbReference>
<dbReference type="PANTHER" id="PTHR30349">
    <property type="entry name" value="PHAGE INTEGRASE-RELATED"/>
    <property type="match status" value="1"/>
</dbReference>
<keyword evidence="3" id="KW-0233">DNA recombination</keyword>
<dbReference type="InterPro" id="IPR013762">
    <property type="entry name" value="Integrase-like_cat_sf"/>
</dbReference>
<dbReference type="Proteomes" id="UP000284361">
    <property type="component" value="Unassembled WGS sequence"/>
</dbReference>
<evidence type="ECO:0000256" key="2">
    <source>
        <dbReference type="ARBA" id="ARBA00023125"/>
    </source>
</evidence>
<evidence type="ECO:0000256" key="1">
    <source>
        <dbReference type="ARBA" id="ARBA00008857"/>
    </source>
</evidence>
<dbReference type="AlphaFoldDB" id="A0A414G0J6"/>
<keyword evidence="2" id="KW-0238">DNA-binding</keyword>
<dbReference type="Gene3D" id="1.10.150.130">
    <property type="match status" value="1"/>
</dbReference>
<accession>A0A414G0J6</accession>
<evidence type="ECO:0000259" key="4">
    <source>
        <dbReference type="PROSITE" id="PS51898"/>
    </source>
</evidence>
<protein>
    <submittedName>
        <fullName evidence="5">Site-specific integrase</fullName>
    </submittedName>
</protein>
<dbReference type="Gene3D" id="1.10.443.10">
    <property type="entry name" value="Intergrase catalytic core"/>
    <property type="match status" value="1"/>
</dbReference>
<evidence type="ECO:0000256" key="3">
    <source>
        <dbReference type="ARBA" id="ARBA00023172"/>
    </source>
</evidence>